<dbReference type="Proteomes" id="UP000594905">
    <property type="component" value="Chromosome"/>
</dbReference>
<dbReference type="KEGG" id="cmin:NCTC10288_00306"/>
<evidence type="ECO:0000313" key="3">
    <source>
        <dbReference type="Proteomes" id="UP000249264"/>
    </source>
</evidence>
<dbReference type="RefSeq" id="WP_039676848.1">
    <property type="nucleotide sequence ID" value="NZ_CP065689.1"/>
</dbReference>
<reference evidence="1 4" key="2">
    <citation type="submission" date="2020-12" db="EMBL/GenBank/DDBJ databases">
        <title>FDA dAtabase for Regulatory Grade micrObial Sequences (FDA-ARGOS): Supporting development and validation of Infectious Disease Dx tests.</title>
        <authorList>
            <person name="Sproer C."/>
            <person name="Gronow S."/>
            <person name="Severitt S."/>
            <person name="Schroder I."/>
            <person name="Tallon L."/>
            <person name="Sadzewicz L."/>
            <person name="Zhao X."/>
            <person name="Boylan J."/>
            <person name="Ott S."/>
            <person name="Bowen H."/>
            <person name="Vavikolanu K."/>
            <person name="Mehta A."/>
            <person name="Aluvathingal J."/>
            <person name="Nadendla S."/>
            <person name="Lowell S."/>
            <person name="Myers T."/>
            <person name="Yan Y."/>
            <person name="Sichtig H."/>
        </authorList>
    </citation>
    <scope>NUCLEOTIDE SEQUENCE [LARGE SCALE GENOMIC DNA]</scope>
    <source>
        <strain evidence="1 4">FDAARGOS_894</strain>
    </source>
</reference>
<gene>
    <name evidence="1" type="ORF">I6G51_00385</name>
    <name evidence="2" type="ORF">NCTC10288_00306</name>
</gene>
<dbReference type="OrthoDB" id="4423327at2"/>
<name>A0A2X4RMG1_9CORY</name>
<keyword evidence="4" id="KW-1185">Reference proteome</keyword>
<proteinExistence type="predicted"/>
<organism evidence="2 3">
    <name type="scientific">Corynebacterium minutissimum</name>
    <dbReference type="NCBI Taxonomy" id="38301"/>
    <lineage>
        <taxon>Bacteria</taxon>
        <taxon>Bacillati</taxon>
        <taxon>Actinomycetota</taxon>
        <taxon>Actinomycetes</taxon>
        <taxon>Mycobacteriales</taxon>
        <taxon>Corynebacteriaceae</taxon>
        <taxon>Corynebacterium</taxon>
    </lineage>
</organism>
<protein>
    <submittedName>
        <fullName evidence="1">PorH family porin</fullName>
    </submittedName>
</protein>
<evidence type="ECO:0000313" key="1">
    <source>
        <dbReference type="EMBL" id="QPS59720.1"/>
    </source>
</evidence>
<evidence type="ECO:0000313" key="2">
    <source>
        <dbReference type="EMBL" id="SQH98512.1"/>
    </source>
</evidence>
<accession>A0A2X4RMG1</accession>
<dbReference type="GeneID" id="70782250"/>
<evidence type="ECO:0000313" key="4">
    <source>
        <dbReference type="Proteomes" id="UP000594905"/>
    </source>
</evidence>
<dbReference type="EMBL" id="LS483460">
    <property type="protein sequence ID" value="SQH98512.1"/>
    <property type="molecule type" value="Genomic_DNA"/>
</dbReference>
<dbReference type="Proteomes" id="UP000249264">
    <property type="component" value="Chromosome 1"/>
</dbReference>
<dbReference type="NCBIfam" id="NF033938">
    <property type="entry name" value="porH_2"/>
    <property type="match status" value="1"/>
</dbReference>
<sequence length="60" mass="6120">MDLSFIGDQLGNFADFAEGVKKLFGGFAKAFDIIAGAATADSFEVAPDTSGLEGLSSTAE</sequence>
<dbReference type="EMBL" id="CP065689">
    <property type="protein sequence ID" value="QPS59720.1"/>
    <property type="molecule type" value="Genomic_DNA"/>
</dbReference>
<dbReference type="AlphaFoldDB" id="A0A2X4RMG1"/>
<reference evidence="2 3" key="1">
    <citation type="submission" date="2018-06" db="EMBL/GenBank/DDBJ databases">
        <authorList>
            <consortium name="Pathogen Informatics"/>
            <person name="Doyle S."/>
        </authorList>
    </citation>
    <scope>NUCLEOTIDE SEQUENCE [LARGE SCALE GENOMIC DNA]</scope>
    <source>
        <strain evidence="2 3">NCTC10288</strain>
    </source>
</reference>